<accession>A0AAD4EQV0</accession>
<comment type="caution">
    <text evidence="1">The sequence shown here is derived from an EMBL/GenBank/DDBJ whole genome shotgun (WGS) entry which is preliminary data.</text>
</comment>
<sequence>MIVSQHYPVAVIRRDGGRDVMDSIQGEAILGALQRTIAIFSDPANYLGIRSELSLAAQFYQDPNNTLPQTELSNTPYWGRRSLTAASECERGLREFPFISTCLKLGLVLDWDRGFGFGLAPGAAPLGTVFRDTNLEYAMAVIDISDLSAIRYGILAFRTTLMIHVPEAYKDPDGFWSSGDWGLAGERELKLEADRTRQPLTAAAYMAKFQYADKFPFDACDELIYELGRLELIEPSATDRIWPRDALESVSPLMPPCTEDAALVALIRRLMGVETLDTSEALIHQLTETAHSKAVLRHHLQQQSEHIGHLLSTGQLLGIAFDNEQHLNLAPFPNLSAVAIAAALETMTAPPTSISLNIDTLHDPPTTIITALTAHPTLKSLYLLQQPNRTTDDPSRAFFLALASHPANPLAQFTTLHISGAYSARLRNQPFLTPIPSSLLLPAPLHSHYPVHHLFARVSTRRDGPAPVSLRFDLRDALLRPERFVTGFLAYLRSLLTSAHTAARCEPESVYGFACAPAGLVVDPHGNRGGGKGEGRLGWCLCLFLAGLMGGTHPYWGSWWRDVGA</sequence>
<evidence type="ECO:0000313" key="1">
    <source>
        <dbReference type="EMBL" id="KAG7285882.1"/>
    </source>
</evidence>
<keyword evidence="2" id="KW-1185">Reference proteome</keyword>
<proteinExistence type="predicted"/>
<evidence type="ECO:0000313" key="2">
    <source>
        <dbReference type="Proteomes" id="UP001197093"/>
    </source>
</evidence>
<gene>
    <name evidence="1" type="ORF">NEMBOFW57_008176</name>
</gene>
<protein>
    <submittedName>
        <fullName evidence="1">Uncharacterized protein</fullName>
    </submittedName>
</protein>
<dbReference type="AlphaFoldDB" id="A0AAD4EQV0"/>
<dbReference type="EMBL" id="JAHCVI010000004">
    <property type="protein sequence ID" value="KAG7285882.1"/>
    <property type="molecule type" value="Genomic_DNA"/>
</dbReference>
<reference evidence="1" key="1">
    <citation type="submission" date="2023-02" db="EMBL/GenBank/DDBJ databases">
        <authorList>
            <person name="Palmer J.M."/>
        </authorList>
    </citation>
    <scope>NUCLEOTIDE SEQUENCE</scope>
    <source>
        <strain evidence="1">FW57</strain>
    </source>
</reference>
<organism evidence="1 2">
    <name type="scientific">Staphylotrichum longicolle</name>
    <dbReference type="NCBI Taxonomy" id="669026"/>
    <lineage>
        <taxon>Eukaryota</taxon>
        <taxon>Fungi</taxon>
        <taxon>Dikarya</taxon>
        <taxon>Ascomycota</taxon>
        <taxon>Pezizomycotina</taxon>
        <taxon>Sordariomycetes</taxon>
        <taxon>Sordariomycetidae</taxon>
        <taxon>Sordariales</taxon>
        <taxon>Chaetomiaceae</taxon>
        <taxon>Staphylotrichum</taxon>
    </lineage>
</organism>
<name>A0AAD4EQV0_9PEZI</name>
<dbReference type="Proteomes" id="UP001197093">
    <property type="component" value="Unassembled WGS sequence"/>
</dbReference>